<accession>X0T6X4</accession>
<dbReference type="EMBL" id="BARS01000823">
    <property type="protein sequence ID" value="GAF83066.1"/>
    <property type="molecule type" value="Genomic_DNA"/>
</dbReference>
<sequence length="52" mass="5859">NEEIMRDIRKDLNIGTVTSIAGSPKGIRAKKKIAELLDINIRSVDLFKSQFD</sequence>
<evidence type="ECO:0000313" key="1">
    <source>
        <dbReference type="EMBL" id="GAF83066.1"/>
    </source>
</evidence>
<gene>
    <name evidence="1" type="ORF">S01H1_01817</name>
</gene>
<protein>
    <submittedName>
        <fullName evidence="1">Uncharacterized protein</fullName>
    </submittedName>
</protein>
<proteinExistence type="predicted"/>
<dbReference type="InterPro" id="IPR012653">
    <property type="entry name" value="Dimeth_MeTrfase_MtbB"/>
</dbReference>
<dbReference type="AlphaFoldDB" id="X0T6X4"/>
<reference evidence="1" key="1">
    <citation type="journal article" date="2014" name="Front. Microbiol.">
        <title>High frequency of phylogenetically diverse reductive dehalogenase-homologous genes in deep subseafloor sedimentary metagenomes.</title>
        <authorList>
            <person name="Kawai M."/>
            <person name="Futagami T."/>
            <person name="Toyoda A."/>
            <person name="Takaki Y."/>
            <person name="Nishi S."/>
            <person name="Hori S."/>
            <person name="Arai W."/>
            <person name="Tsubouchi T."/>
            <person name="Morono Y."/>
            <person name="Uchiyama I."/>
            <person name="Ito T."/>
            <person name="Fujiyama A."/>
            <person name="Inagaki F."/>
            <person name="Takami H."/>
        </authorList>
    </citation>
    <scope>NUCLEOTIDE SEQUENCE</scope>
    <source>
        <strain evidence="1">Expedition CK06-06</strain>
    </source>
</reference>
<dbReference type="GO" id="GO:0008168">
    <property type="term" value="F:methyltransferase activity"/>
    <property type="evidence" value="ECO:0007669"/>
    <property type="project" value="InterPro"/>
</dbReference>
<name>X0T6X4_9ZZZZ</name>
<dbReference type="Pfam" id="PF09505">
    <property type="entry name" value="Dimeth_Pyl"/>
    <property type="match status" value="1"/>
</dbReference>
<feature type="non-terminal residue" evidence="1">
    <location>
        <position position="1"/>
    </location>
</feature>
<dbReference type="GO" id="GO:0015948">
    <property type="term" value="P:methanogenesis"/>
    <property type="evidence" value="ECO:0007669"/>
    <property type="project" value="InterPro"/>
</dbReference>
<comment type="caution">
    <text evidence="1">The sequence shown here is derived from an EMBL/GenBank/DDBJ whole genome shotgun (WGS) entry which is preliminary data.</text>
</comment>
<organism evidence="1">
    <name type="scientific">marine sediment metagenome</name>
    <dbReference type="NCBI Taxonomy" id="412755"/>
    <lineage>
        <taxon>unclassified sequences</taxon>
        <taxon>metagenomes</taxon>
        <taxon>ecological metagenomes</taxon>
    </lineage>
</organism>